<evidence type="ECO:0000313" key="2">
    <source>
        <dbReference type="EMBL" id="KAK2592701.1"/>
    </source>
</evidence>
<feature type="transmembrane region" description="Helical" evidence="1">
    <location>
        <begin position="228"/>
        <end position="248"/>
    </location>
</feature>
<reference evidence="2" key="1">
    <citation type="submission" date="2023-06" db="EMBL/GenBank/DDBJ databases">
        <title>Conoideocrella luteorostrata (Hypocreales: Clavicipitaceae), a potential biocontrol fungus for elongate hemlock scale in United States Christmas tree production areas.</title>
        <authorList>
            <person name="Barrett H."/>
            <person name="Lovett B."/>
            <person name="Macias A.M."/>
            <person name="Stajich J.E."/>
            <person name="Kasson M.T."/>
        </authorList>
    </citation>
    <scope>NUCLEOTIDE SEQUENCE</scope>
    <source>
        <strain evidence="2">ARSEF 14590</strain>
    </source>
</reference>
<keyword evidence="1" id="KW-0472">Membrane</keyword>
<accession>A0AAJ0CL22</accession>
<name>A0AAJ0CL22_9HYPO</name>
<organism evidence="2 3">
    <name type="scientific">Conoideocrella luteorostrata</name>
    <dbReference type="NCBI Taxonomy" id="1105319"/>
    <lineage>
        <taxon>Eukaryota</taxon>
        <taxon>Fungi</taxon>
        <taxon>Dikarya</taxon>
        <taxon>Ascomycota</taxon>
        <taxon>Pezizomycotina</taxon>
        <taxon>Sordariomycetes</taxon>
        <taxon>Hypocreomycetidae</taxon>
        <taxon>Hypocreales</taxon>
        <taxon>Clavicipitaceae</taxon>
        <taxon>Conoideocrella</taxon>
    </lineage>
</organism>
<dbReference type="Proteomes" id="UP001251528">
    <property type="component" value="Unassembled WGS sequence"/>
</dbReference>
<feature type="transmembrane region" description="Helical" evidence="1">
    <location>
        <begin position="284"/>
        <end position="304"/>
    </location>
</feature>
<feature type="transmembrane region" description="Helical" evidence="1">
    <location>
        <begin position="406"/>
        <end position="427"/>
    </location>
</feature>
<protein>
    <submittedName>
        <fullName evidence="2">Uncharacterized protein</fullName>
    </submittedName>
</protein>
<feature type="transmembrane region" description="Helical" evidence="1">
    <location>
        <begin position="433"/>
        <end position="453"/>
    </location>
</feature>
<keyword evidence="3" id="KW-1185">Reference proteome</keyword>
<gene>
    <name evidence="2" type="ORF">QQS21_009602</name>
</gene>
<proteinExistence type="predicted"/>
<comment type="caution">
    <text evidence="2">The sequence shown here is derived from an EMBL/GenBank/DDBJ whole genome shotgun (WGS) entry which is preliminary data.</text>
</comment>
<keyword evidence="1" id="KW-0812">Transmembrane</keyword>
<evidence type="ECO:0000313" key="3">
    <source>
        <dbReference type="Proteomes" id="UP001251528"/>
    </source>
</evidence>
<feature type="transmembrane region" description="Helical" evidence="1">
    <location>
        <begin position="104"/>
        <end position="126"/>
    </location>
</feature>
<evidence type="ECO:0000256" key="1">
    <source>
        <dbReference type="SAM" id="Phobius"/>
    </source>
</evidence>
<feature type="transmembrane region" description="Helical" evidence="1">
    <location>
        <begin position="167"/>
        <end position="186"/>
    </location>
</feature>
<keyword evidence="1" id="KW-1133">Transmembrane helix</keyword>
<dbReference type="AlphaFoldDB" id="A0AAJ0CL22"/>
<sequence length="461" mass="51040">MAQPHWHQTAPLLENMPTDKMDGLKPEIEKVHTNGGAAKNLRCRAPTSEKSKDVGGLTFAMTADAGSPDEGRAGKDSTNAIKTDMSVISVLVSGDITNPFIVKFWLLLSGGVVVFFAWLGLFSWLAKVWELDLHLGNILTTAIKVADTADGAKNDIAGSAGLFCVDIWFGIALMGGVDAITIVSNFNRSLIHQFHYYVSLRMMLLAFITSLAVHLLCGYDRQTPLQFHHLAAVFALCGALYIFCFIVLEKLHKLLPIRGIGESRGSLQNFSEQMCLFDLTWKRAILFAATNGAVGLALTTLVPARWSMLNPVVHITWEVTFLGLMGTKQTPRYIWFATPIVQASSCTDWGLRQVVAAPRLVIQPWAFMSLMLAGRLILDLHLLTVFRHRRDFQWARKEVLLPTSRLIECFVLALAVEYLGVPVITYIKLISVIILHALGALVFLLPASYALAFDKIKFIRS</sequence>
<dbReference type="EMBL" id="JASWJB010000251">
    <property type="protein sequence ID" value="KAK2592701.1"/>
    <property type="molecule type" value="Genomic_DNA"/>
</dbReference>
<feature type="transmembrane region" description="Helical" evidence="1">
    <location>
        <begin position="365"/>
        <end position="386"/>
    </location>
</feature>
<feature type="transmembrane region" description="Helical" evidence="1">
    <location>
        <begin position="198"/>
        <end position="216"/>
    </location>
</feature>